<dbReference type="KEGG" id="gsb:GSUB_17110"/>
<protein>
    <submittedName>
        <fullName evidence="2">Uncharacterized protein</fullName>
    </submittedName>
</protein>
<keyword evidence="1" id="KW-0812">Transmembrane</keyword>
<dbReference type="RefSeq" id="WP_040202842.1">
    <property type="nucleotide sequence ID" value="NZ_CP010312.1"/>
</dbReference>
<geneLocation type="plasmid" evidence="2 3">
    <name>pGSUB1</name>
</geneLocation>
<keyword evidence="1" id="KW-0472">Membrane</keyword>
<accession>A0A0B5FLC8</accession>
<dbReference type="HOGENOM" id="CLU_2616988_0_0_7"/>
<sequence>MSFFILLYLFSGFTTAMLVMGKIWQHGRIGDLLAQHSRELASLKEEYPEKFNAVVEFFVALILIFLWPFMVAELLSRK</sequence>
<proteinExistence type="predicted"/>
<evidence type="ECO:0000313" key="2">
    <source>
        <dbReference type="EMBL" id="AJF08208.1"/>
    </source>
</evidence>
<keyword evidence="1" id="KW-1133">Transmembrane helix</keyword>
<dbReference type="AlphaFoldDB" id="A0A0B5FLC8"/>
<keyword evidence="2" id="KW-0614">Plasmid</keyword>
<keyword evidence="3" id="KW-1185">Reference proteome</keyword>
<evidence type="ECO:0000313" key="3">
    <source>
        <dbReference type="Proteomes" id="UP000035036"/>
    </source>
</evidence>
<organism evidence="2 3">
    <name type="scientific">Geoalkalibacter subterraneus</name>
    <dbReference type="NCBI Taxonomy" id="483547"/>
    <lineage>
        <taxon>Bacteria</taxon>
        <taxon>Pseudomonadati</taxon>
        <taxon>Thermodesulfobacteriota</taxon>
        <taxon>Desulfuromonadia</taxon>
        <taxon>Desulfuromonadales</taxon>
        <taxon>Geoalkalibacteraceae</taxon>
        <taxon>Geoalkalibacter</taxon>
    </lineage>
</organism>
<dbReference type="EMBL" id="CP010312">
    <property type="protein sequence ID" value="AJF08208.1"/>
    <property type="molecule type" value="Genomic_DNA"/>
</dbReference>
<evidence type="ECO:0000256" key="1">
    <source>
        <dbReference type="SAM" id="Phobius"/>
    </source>
</evidence>
<gene>
    <name evidence="2" type="ORF">GSUB_17110</name>
</gene>
<name>A0A0B5FLC8_9BACT</name>
<dbReference type="Proteomes" id="UP000035036">
    <property type="component" value="Plasmid pGSUB1"/>
</dbReference>
<feature type="transmembrane region" description="Helical" evidence="1">
    <location>
        <begin position="53"/>
        <end position="75"/>
    </location>
</feature>
<reference evidence="2 3" key="1">
    <citation type="journal article" date="2015" name="Genome Announc.">
        <title>Genomes of Geoalkalibacter ferrihydriticus Z-0531T and Geoalkalibacter subterraneus Red1T, Two Haloalkaliphilic Metal-Reducing Deltaproteobacteria.</title>
        <authorList>
            <person name="Badalamenti J.P."/>
            <person name="Krajmalnik-Brown R."/>
            <person name="Torres C.I."/>
            <person name="Bond D.R."/>
        </authorList>
    </citation>
    <scope>NUCLEOTIDE SEQUENCE [LARGE SCALE GENOMIC DNA]</scope>
    <source>
        <strain evidence="2 3">Red1</strain>
        <plasmid evidence="3">Plasmid pGSUB1</plasmid>
    </source>
</reference>